<evidence type="ECO:0000313" key="1">
    <source>
        <dbReference type="EMBL" id="RMC07324.1"/>
    </source>
</evidence>
<protein>
    <submittedName>
        <fullName evidence="1">Uncharacterized protein</fullName>
    </submittedName>
</protein>
<dbReference type="EMBL" id="QRBI01000120">
    <property type="protein sequence ID" value="RMC07324.1"/>
    <property type="molecule type" value="Genomic_DNA"/>
</dbReference>
<evidence type="ECO:0000313" key="2">
    <source>
        <dbReference type="Proteomes" id="UP000269221"/>
    </source>
</evidence>
<sequence>MYLSRLVKSGLFACLCGIHPGANRMTLPNVLGGRSKLGDPEMGKVNIRDENHGDEITLLVLVPAAEDLDDFAGQNVKNLLCEYYGSFGISQATLFRNGQFRLITDLEEKALEDNGGMQM</sequence>
<dbReference type="Proteomes" id="UP000269221">
    <property type="component" value="Unassembled WGS sequence"/>
</dbReference>
<reference evidence="1 2" key="1">
    <citation type="submission" date="2018-07" db="EMBL/GenBank/DDBJ databases">
        <title>A high quality draft genome assembly of the barn swallow (H. rustica rustica).</title>
        <authorList>
            <person name="Formenti G."/>
            <person name="Chiara M."/>
            <person name="Poveda L."/>
            <person name="Francoijs K.-J."/>
            <person name="Bonisoli-Alquati A."/>
            <person name="Canova L."/>
            <person name="Gianfranceschi L."/>
            <person name="Horner D.S."/>
            <person name="Saino N."/>
        </authorList>
    </citation>
    <scope>NUCLEOTIDE SEQUENCE [LARGE SCALE GENOMIC DNA]</scope>
    <source>
        <strain evidence="1">Chelidonia</strain>
        <tissue evidence="1">Blood</tissue>
    </source>
</reference>
<gene>
    <name evidence="1" type="ORF">DUI87_16783</name>
</gene>
<proteinExistence type="predicted"/>
<keyword evidence="2" id="KW-1185">Reference proteome</keyword>
<name>A0A3M0K7M2_HIRRU</name>
<accession>A0A3M0K7M2</accession>
<comment type="caution">
    <text evidence="1">The sequence shown here is derived from an EMBL/GenBank/DDBJ whole genome shotgun (WGS) entry which is preliminary data.</text>
</comment>
<dbReference type="AlphaFoldDB" id="A0A3M0K7M2"/>
<organism evidence="1 2">
    <name type="scientific">Hirundo rustica rustica</name>
    <dbReference type="NCBI Taxonomy" id="333673"/>
    <lineage>
        <taxon>Eukaryota</taxon>
        <taxon>Metazoa</taxon>
        <taxon>Chordata</taxon>
        <taxon>Craniata</taxon>
        <taxon>Vertebrata</taxon>
        <taxon>Euteleostomi</taxon>
        <taxon>Archelosauria</taxon>
        <taxon>Archosauria</taxon>
        <taxon>Dinosauria</taxon>
        <taxon>Saurischia</taxon>
        <taxon>Theropoda</taxon>
        <taxon>Coelurosauria</taxon>
        <taxon>Aves</taxon>
        <taxon>Neognathae</taxon>
        <taxon>Neoaves</taxon>
        <taxon>Telluraves</taxon>
        <taxon>Australaves</taxon>
        <taxon>Passeriformes</taxon>
        <taxon>Sylvioidea</taxon>
        <taxon>Hirundinidae</taxon>
        <taxon>Hirundo</taxon>
    </lineage>
</organism>